<feature type="transmembrane region" description="Helical" evidence="5">
    <location>
        <begin position="388"/>
        <end position="410"/>
    </location>
</feature>
<accession>A0ABT1EJF1</accession>
<dbReference type="PANTHER" id="PTHR43496">
    <property type="entry name" value="PROTEIN LPLB"/>
    <property type="match status" value="1"/>
</dbReference>
<keyword evidence="2 5" id="KW-0812">Transmembrane</keyword>
<feature type="transmembrane region" description="Helical" evidence="5">
    <location>
        <begin position="75"/>
        <end position="98"/>
    </location>
</feature>
<evidence type="ECO:0000256" key="1">
    <source>
        <dbReference type="ARBA" id="ARBA00004141"/>
    </source>
</evidence>
<feature type="transmembrane region" description="Helical" evidence="5">
    <location>
        <begin position="299"/>
        <end position="319"/>
    </location>
</feature>
<evidence type="ECO:0000313" key="8">
    <source>
        <dbReference type="Proteomes" id="UP001523565"/>
    </source>
</evidence>
<dbReference type="CDD" id="cd06261">
    <property type="entry name" value="TM_PBP2"/>
    <property type="match status" value="2"/>
</dbReference>
<feature type="transmembrane region" description="Helical" evidence="5">
    <location>
        <begin position="353"/>
        <end position="376"/>
    </location>
</feature>
<keyword evidence="8" id="KW-1185">Reference proteome</keyword>
<dbReference type="InterPro" id="IPR035906">
    <property type="entry name" value="MetI-like_sf"/>
</dbReference>
<dbReference type="Gene3D" id="1.10.3720.10">
    <property type="entry name" value="MetI-like"/>
    <property type="match status" value="2"/>
</dbReference>
<comment type="caution">
    <text evidence="7">The sequence shown here is derived from an EMBL/GenBank/DDBJ whole genome shotgun (WGS) entry which is preliminary data.</text>
</comment>
<feature type="transmembrane region" description="Helical" evidence="5">
    <location>
        <begin position="20"/>
        <end position="42"/>
    </location>
</feature>
<keyword evidence="4 5" id="KW-0472">Membrane</keyword>
<feature type="domain" description="ABC transmembrane type-1" evidence="6">
    <location>
        <begin position="71"/>
        <end position="269"/>
    </location>
</feature>
<comment type="similarity">
    <text evidence="5">Belongs to the binding-protein-dependent transport system permease family.</text>
</comment>
<dbReference type="Pfam" id="PF00528">
    <property type="entry name" value="BPD_transp_1"/>
    <property type="match status" value="2"/>
</dbReference>
<organism evidence="7 8">
    <name type="scientific">Ohessyouella blattaphilus</name>
    <dbReference type="NCBI Taxonomy" id="2949333"/>
    <lineage>
        <taxon>Bacteria</taxon>
        <taxon>Bacillati</taxon>
        <taxon>Bacillota</taxon>
        <taxon>Clostridia</taxon>
        <taxon>Lachnospirales</taxon>
        <taxon>Lachnospiraceae</taxon>
        <taxon>Ohessyouella</taxon>
    </lineage>
</organism>
<name>A0ABT1EJF1_9FIRM</name>
<dbReference type="RefSeq" id="WP_262069699.1">
    <property type="nucleotide sequence ID" value="NZ_JAMXOC010000018.1"/>
</dbReference>
<feature type="transmembrane region" description="Helical" evidence="5">
    <location>
        <begin position="147"/>
        <end position="172"/>
    </location>
</feature>
<comment type="subcellular location">
    <subcellularLocation>
        <location evidence="5">Cell membrane</location>
        <topology evidence="5">Multi-pass membrane protein</topology>
    </subcellularLocation>
    <subcellularLocation>
        <location evidence="1">Membrane</location>
        <topology evidence="1">Multi-pass membrane protein</topology>
    </subcellularLocation>
</comment>
<keyword evidence="5" id="KW-0813">Transport</keyword>
<dbReference type="SUPFAM" id="SSF161098">
    <property type="entry name" value="MetI-like"/>
    <property type="match status" value="2"/>
</dbReference>
<feature type="transmembrane region" description="Helical" evidence="5">
    <location>
        <begin position="484"/>
        <end position="505"/>
    </location>
</feature>
<feature type="transmembrane region" description="Helical" evidence="5">
    <location>
        <begin position="525"/>
        <end position="547"/>
    </location>
</feature>
<dbReference type="InterPro" id="IPR000515">
    <property type="entry name" value="MetI-like"/>
</dbReference>
<reference evidence="7 8" key="1">
    <citation type="journal article" date="2022" name="Genome Biol. Evol.">
        <title>Host diet, physiology and behaviors set the stage for Lachnospiraceae cladogenesis.</title>
        <authorList>
            <person name="Vera-Ponce De Leon A."/>
            <person name="Schneider M."/>
            <person name="Jahnes B.C."/>
            <person name="Sadowski V."/>
            <person name="Camuy-Velez L.A."/>
            <person name="Duan J."/>
            <person name="Sabree Z.L."/>
        </authorList>
    </citation>
    <scope>NUCLEOTIDE SEQUENCE [LARGE SCALE GENOMIC DNA]</scope>
    <source>
        <strain evidence="7 8">PAL227</strain>
    </source>
</reference>
<sequence length="562" mass="61840">MKSKQNNKRAQVRSARFFDILDKLIISGLVILVLAFIFYPILCVILRGVNVEGSFSLKVYQEVFTKNQKLLWNSAYVAIITALLSTVLAVGIATVVVFSGRLKGFLMGVLLVSMVSPPFITSLSYIQLFGRRGSITHGLLGLSLDPYGPIGVIIMQTIFFASLNALLLIGMMEKVDQNLLQAAADLGSDNNDTYFQVVLPLTLPGVIVCFLLSFVRSLADYGTPVVIGGRYENLSTEIYMQLIGYANLEKSAALNTLLLVPAIVVFILYRLLMSKGNRLLQGGTPLKEEEMQHYRPRGLVYGLLLLPTVIFYGMMLLQYGSIFVNSFSKQQKGVRTFSLEPFLQMWSRRKDTFFRSLVYALVVALVGTLIGMLISYYIERRKLKGGKFFDFLVTAPYMIPGSCFGIGYILAFNSEPIKLTGTAAIVILNMIFKQLSITTKVTSAAFTQIPEELDMASADLGAKRLQTLKDILLPNLRSSFAVGFVNNFTSAMVTAGAVIFLVNAGQKIAVFTLFDAINSGKYAEASMISTVLILVTVLINVIFLRLLKGKGGESHVSGIKGY</sequence>
<feature type="transmembrane region" description="Helical" evidence="5">
    <location>
        <begin position="193"/>
        <end position="215"/>
    </location>
</feature>
<feature type="domain" description="ABC transmembrane type-1" evidence="6">
    <location>
        <begin position="353"/>
        <end position="543"/>
    </location>
</feature>
<dbReference type="PANTHER" id="PTHR43496:SF1">
    <property type="entry name" value="POLYGALACTURONAN_RHAMNOGALACTURONAN TRANSPORT SYSTEM PERMEASE PROTEIN YTEP"/>
    <property type="match status" value="1"/>
</dbReference>
<evidence type="ECO:0000256" key="4">
    <source>
        <dbReference type="ARBA" id="ARBA00023136"/>
    </source>
</evidence>
<gene>
    <name evidence="7" type="ORF">NK118_11190</name>
</gene>
<evidence type="ECO:0000313" key="7">
    <source>
        <dbReference type="EMBL" id="MCP1110818.1"/>
    </source>
</evidence>
<proteinExistence type="inferred from homology"/>
<feature type="transmembrane region" description="Helical" evidence="5">
    <location>
        <begin position="252"/>
        <end position="272"/>
    </location>
</feature>
<evidence type="ECO:0000256" key="5">
    <source>
        <dbReference type="RuleBase" id="RU363032"/>
    </source>
</evidence>
<evidence type="ECO:0000259" key="6">
    <source>
        <dbReference type="PROSITE" id="PS50928"/>
    </source>
</evidence>
<keyword evidence="3 5" id="KW-1133">Transmembrane helix</keyword>
<evidence type="ECO:0000256" key="3">
    <source>
        <dbReference type="ARBA" id="ARBA00022989"/>
    </source>
</evidence>
<dbReference type="PROSITE" id="PS50928">
    <property type="entry name" value="ABC_TM1"/>
    <property type="match status" value="2"/>
</dbReference>
<evidence type="ECO:0000256" key="2">
    <source>
        <dbReference type="ARBA" id="ARBA00022692"/>
    </source>
</evidence>
<dbReference type="Proteomes" id="UP001523565">
    <property type="component" value="Unassembled WGS sequence"/>
</dbReference>
<protein>
    <submittedName>
        <fullName evidence="7">Iron ABC transporter permease</fullName>
    </submittedName>
</protein>
<feature type="transmembrane region" description="Helical" evidence="5">
    <location>
        <begin position="105"/>
        <end position="127"/>
    </location>
</feature>
<dbReference type="EMBL" id="JAMZFV010000018">
    <property type="protein sequence ID" value="MCP1110818.1"/>
    <property type="molecule type" value="Genomic_DNA"/>
</dbReference>